<dbReference type="InterPro" id="IPR012337">
    <property type="entry name" value="RNaseH-like_sf"/>
</dbReference>
<dbReference type="InterPro" id="IPR043502">
    <property type="entry name" value="DNA/RNA_pol_sf"/>
</dbReference>
<dbReference type="GO" id="GO:0051539">
    <property type="term" value="F:4 iron, 4 sulfur cluster binding"/>
    <property type="evidence" value="ECO:0007669"/>
    <property type="project" value="UniProtKB-KW"/>
</dbReference>
<sequence>MAFRIRLNNIDSYQAYPTFLDPTFPHIPDDERPPKTPIVRVFGATDTGQKVCAHIHGAFPYLYVEYPGKSLMPEDVHNFLIRFRRGIDRAMGLSAGRSIRSQERPPRFVAHISLVKGVPFYGFHVGWKFYCKIYLFNPHMRGRLAKILQGGGVLSKVFQPHEAHLQYIPQFMIDFNLNGCGFIECDKVLFRGEIPNADEIGEQHLWHNNSIPEASILPESQFQRQSYCTLEVDIHVRDIFNRKQVSARPLHYDFVERKNPVSPDVKLVHSMAELWRDENRRRGNNGKPAEGLVSSSSDQRGPPGTWIHEAEYRERIKDIIKTEKQASDGRTIRFETYVSRAQFENLWPTAFESVAESFEGGGLPPDKKVELEAESEIAEVDEKVLYEIGEGEFSDSDVEGLFDVINDLEAEKNAKVKAEKSRKQEKKGSMGELQGHGPKISSLPPVSGASDEKAQVEESLSNNNNSQSTDTNGSSYKRLVEEFIKEEDDIVVTDSRVWFPTGFVDPNVPTSYQVPSKRVKIEATSTSVDSQIPPSSDYSDAPEKITSTPDSVGREISNGKSFTCSNGYTSSAQPADRFTDTGHENSKARAPESESPQTGRKRVHTPSSSANATSRPRKIGRRSKVAVDLYDHSTRLDPISSSLYNAFDISSSTLIMCYSQRAPSSSELLTAEDREEIARIAFQEPYYSDDKDVPTKTWEYAGREFKFKSNKLSDLPIFNPNNEKRIIWEHNRLSQRDPRFKVWNIAGAPPTQKEVAKSLEEGKSAKKEKGAWQSISYEHNDFMPSQILGPTQKNKYGFKFSQNAKSDNVQHELQHMSIMSLELHVNTTGDFVPNAERDQIQCMFWSLKEMKEGEDGEVEEIARVGIITLVDEDDNNPDPGLKFRRVCKADVRAETSELDMINALIDTVRFLDPDILTGWEVNSSSWGFLIKRARQLFDMNLCDDFSRVKTENHSRFGKESNLWGFNTGSAIKITGRHMISIWRAMTAELNLLGYSMENVVFHLLHQRIPHYSFKVLTAWYTSGSPLLFEKAIKHLVRKVQLDLEILDRQEFITRTSEQARLLGIDFASVSGRGSQFKVESMMFRIAKPESFILVSPSKAQVGQQNALECLPLVMEPFSRFYTSPVVVLDFQSLYPSVMIAHNYCYSTFLGRMTPWRSENKMGFTHLQRPPRLLELCEKDINIAPNGMMYIKQTIRKSLLAKMLTEILDTRVMVKNGMKRDKHDKALQKLLNSRQLALKLIANVTYGYTSASHSGRMPCTEIADSIVQTGREILEKAIRLIQEDPTWNAEVVYGDTDSLFIHLEGRSKDEAFRIGEEIVARVTEANPQPIKLKFEKVYHPCILLAKKRYVGFKYEYRDQAEPNFDAKGIETVRRDGTPAEQMIEEAALKLLFRTKDLSQVKAYCQREWTKIMREKVSIQHFCFAKAVRLGTYAEGASLPPGAQLAARRMEKDPENAPQYAERIPYVVIAGSPGQTLADRTIEVNDLLASPELSLDSEYYICKNIIPPLERIFNLVGANIRQWYDEMPKYRHLRKLIKYSNPTAVVGGRGGGGEKEKSRSIIESYMTKSSNICAVCGYKTEKTKNHICKDCTQNRDASIIRVRTQLARAEKRMLDLQAVCRSCEGCSPGEEVACTSQDCAVYYSRRRQGAAFAFKRENVRNVLGVLEGVGELEW</sequence>
<dbReference type="InterPro" id="IPR023211">
    <property type="entry name" value="DNA_pol_palm_dom_sf"/>
</dbReference>
<evidence type="ECO:0000256" key="4">
    <source>
        <dbReference type="ARBA" id="ARBA00022485"/>
    </source>
</evidence>
<dbReference type="OrthoDB" id="2414538at2759"/>
<evidence type="ECO:0000256" key="20">
    <source>
        <dbReference type="RuleBase" id="RU000442"/>
    </source>
</evidence>
<dbReference type="GO" id="GO:0042276">
    <property type="term" value="P:error-prone translesion synthesis"/>
    <property type="evidence" value="ECO:0007669"/>
    <property type="project" value="TreeGrafter"/>
</dbReference>
<evidence type="ECO:0000313" key="28">
    <source>
        <dbReference type="Proteomes" id="UP000276215"/>
    </source>
</evidence>
<dbReference type="GO" id="GO:0003887">
    <property type="term" value="F:DNA-directed DNA polymerase activity"/>
    <property type="evidence" value="ECO:0007669"/>
    <property type="project" value="UniProtKB-KW"/>
</dbReference>
<dbReference type="GO" id="GO:0000166">
    <property type="term" value="F:nucleotide binding"/>
    <property type="evidence" value="ECO:0007669"/>
    <property type="project" value="InterPro"/>
</dbReference>
<keyword evidence="5 20" id="KW-0808">Transferase</keyword>
<dbReference type="InterPro" id="IPR006172">
    <property type="entry name" value="DNA-dir_DNA_pol_B"/>
</dbReference>
<feature type="region of interest" description="Disordered" evidence="21">
    <location>
        <begin position="413"/>
        <end position="475"/>
    </location>
</feature>
<dbReference type="InterPro" id="IPR042087">
    <property type="entry name" value="DNA_pol_B_thumb"/>
</dbReference>
<reference evidence="27 28" key="1">
    <citation type="journal article" date="2018" name="Nat. Ecol. Evol.">
        <title>Pezizomycetes genomes reveal the molecular basis of ectomycorrhizal truffle lifestyle.</title>
        <authorList>
            <person name="Murat C."/>
            <person name="Payen T."/>
            <person name="Noel B."/>
            <person name="Kuo A."/>
            <person name="Morin E."/>
            <person name="Chen J."/>
            <person name="Kohler A."/>
            <person name="Krizsan K."/>
            <person name="Balestrini R."/>
            <person name="Da Silva C."/>
            <person name="Montanini B."/>
            <person name="Hainaut M."/>
            <person name="Levati E."/>
            <person name="Barry K.W."/>
            <person name="Belfiori B."/>
            <person name="Cichocki N."/>
            <person name="Clum A."/>
            <person name="Dockter R.B."/>
            <person name="Fauchery L."/>
            <person name="Guy J."/>
            <person name="Iotti M."/>
            <person name="Le Tacon F."/>
            <person name="Lindquist E.A."/>
            <person name="Lipzen A."/>
            <person name="Malagnac F."/>
            <person name="Mello A."/>
            <person name="Molinier V."/>
            <person name="Miyauchi S."/>
            <person name="Poulain J."/>
            <person name="Riccioni C."/>
            <person name="Rubini A."/>
            <person name="Sitrit Y."/>
            <person name="Splivallo R."/>
            <person name="Traeger S."/>
            <person name="Wang M."/>
            <person name="Zifcakova L."/>
            <person name="Wipf D."/>
            <person name="Zambonelli A."/>
            <person name="Paolocci F."/>
            <person name="Nowrousian M."/>
            <person name="Ottonello S."/>
            <person name="Baldrian P."/>
            <person name="Spatafora J.W."/>
            <person name="Henrissat B."/>
            <person name="Nagy L.G."/>
            <person name="Aury J.M."/>
            <person name="Wincker P."/>
            <person name="Grigoriev I.V."/>
            <person name="Bonfante P."/>
            <person name="Martin F.M."/>
        </authorList>
    </citation>
    <scope>NUCLEOTIDE SEQUENCE [LARGE SCALE GENOMIC DNA]</scope>
    <source>
        <strain evidence="27 28">120613-1</strain>
    </source>
</reference>
<keyword evidence="15 20" id="KW-0238">DNA-binding</keyword>
<keyword evidence="8 20" id="KW-0479">Metal-binding</keyword>
<dbReference type="PANTHER" id="PTHR45812:SF1">
    <property type="entry name" value="DNA POLYMERASE ZETA CATALYTIC SUBUNIT"/>
    <property type="match status" value="1"/>
</dbReference>
<feature type="compositionally biased region" description="Polar residues" evidence="21">
    <location>
        <begin position="605"/>
        <end position="614"/>
    </location>
</feature>
<dbReference type="InterPro" id="IPR056435">
    <property type="entry name" value="DPOD/Z_N"/>
</dbReference>
<dbReference type="FunFam" id="3.30.342.10:FF:000018">
    <property type="entry name" value="DNA polymerase"/>
    <property type="match status" value="1"/>
</dbReference>
<dbReference type="Gene3D" id="3.30.342.10">
    <property type="entry name" value="DNA Polymerase, chain B, domain 1"/>
    <property type="match status" value="1"/>
</dbReference>
<comment type="subunit">
    <text evidence="19">Forms DNA polymerase zeta with REV7.</text>
</comment>
<comment type="catalytic activity">
    <reaction evidence="18 20">
        <text>DNA(n) + a 2'-deoxyribonucleoside 5'-triphosphate = DNA(n+1) + diphosphate</text>
        <dbReference type="Rhea" id="RHEA:22508"/>
        <dbReference type="Rhea" id="RHEA-COMP:17339"/>
        <dbReference type="Rhea" id="RHEA-COMP:17340"/>
        <dbReference type="ChEBI" id="CHEBI:33019"/>
        <dbReference type="ChEBI" id="CHEBI:61560"/>
        <dbReference type="ChEBI" id="CHEBI:173112"/>
        <dbReference type="EC" id="2.7.7.7"/>
    </reaction>
</comment>
<feature type="compositionally biased region" description="Basic and acidic residues" evidence="21">
    <location>
        <begin position="577"/>
        <end position="592"/>
    </location>
</feature>
<keyword evidence="7 20" id="KW-0235">DNA replication</keyword>
<evidence type="ECO:0000256" key="18">
    <source>
        <dbReference type="ARBA" id="ARBA00049244"/>
    </source>
</evidence>
<dbReference type="GO" id="GO:0003677">
    <property type="term" value="F:DNA binding"/>
    <property type="evidence" value="ECO:0007669"/>
    <property type="project" value="UniProtKB-KW"/>
</dbReference>
<dbReference type="EC" id="2.7.7.7" evidence="20"/>
<dbReference type="InterPro" id="IPR006133">
    <property type="entry name" value="DNA-dir_DNA_pol_B_exonuc"/>
</dbReference>
<evidence type="ECO:0000259" key="22">
    <source>
        <dbReference type="Pfam" id="PF00136"/>
    </source>
</evidence>
<dbReference type="InterPro" id="IPR030559">
    <property type="entry name" value="PolZ_Rev3"/>
</dbReference>
<dbReference type="CDD" id="cd05534">
    <property type="entry name" value="POLBc_zeta"/>
    <property type="match status" value="1"/>
</dbReference>
<evidence type="ECO:0000256" key="5">
    <source>
        <dbReference type="ARBA" id="ARBA00022679"/>
    </source>
</evidence>
<keyword evidence="28" id="KW-1185">Reference proteome</keyword>
<feature type="compositionally biased region" description="Basic residues" evidence="21">
    <location>
        <begin position="615"/>
        <end position="624"/>
    </location>
</feature>
<feature type="domain" description="C4-type zinc-finger of DNA polymerase delta" evidence="24">
    <location>
        <begin position="1571"/>
        <end position="1643"/>
    </location>
</feature>
<comment type="similarity">
    <text evidence="3 20">Belongs to the DNA polymerase type-B family.</text>
</comment>
<dbReference type="SMART" id="SM00486">
    <property type="entry name" value="POLBc"/>
    <property type="match status" value="1"/>
</dbReference>
<dbReference type="InterPro" id="IPR017964">
    <property type="entry name" value="DNA-dir_DNA_pol_B_CS"/>
</dbReference>
<gene>
    <name evidence="27" type="ORF">L873DRAFT_1784008</name>
</gene>
<keyword evidence="17 20" id="KW-0539">Nucleus</keyword>
<keyword evidence="16" id="KW-0234">DNA repair</keyword>
<evidence type="ECO:0000256" key="3">
    <source>
        <dbReference type="ARBA" id="ARBA00005755"/>
    </source>
</evidence>
<protein>
    <recommendedName>
        <fullName evidence="20">DNA polymerase</fullName>
        <ecNumber evidence="20">2.7.7.7</ecNumber>
    </recommendedName>
</protein>
<dbReference type="PROSITE" id="PS00116">
    <property type="entry name" value="DNA_POLYMERASE_B"/>
    <property type="match status" value="1"/>
</dbReference>
<feature type="compositionally biased region" description="Polar residues" evidence="21">
    <location>
        <begin position="558"/>
        <end position="573"/>
    </location>
</feature>
<evidence type="ECO:0000256" key="17">
    <source>
        <dbReference type="ARBA" id="ARBA00023242"/>
    </source>
</evidence>
<dbReference type="Pfam" id="PF14260">
    <property type="entry name" value="zf-C4pol"/>
    <property type="match status" value="1"/>
</dbReference>
<feature type="compositionally biased region" description="Basic and acidic residues" evidence="21">
    <location>
        <begin position="413"/>
        <end position="429"/>
    </location>
</feature>
<evidence type="ECO:0000256" key="12">
    <source>
        <dbReference type="ARBA" id="ARBA00022932"/>
    </source>
</evidence>
<dbReference type="Pfam" id="PF24065">
    <property type="entry name" value="REV3_N"/>
    <property type="match status" value="1"/>
</dbReference>
<dbReference type="PANTHER" id="PTHR45812">
    <property type="entry name" value="DNA POLYMERASE ZETA CATALYTIC SUBUNIT"/>
    <property type="match status" value="1"/>
</dbReference>
<keyword evidence="13 20" id="KW-0408">Iron</keyword>
<proteinExistence type="inferred from homology"/>
<evidence type="ECO:0000256" key="16">
    <source>
        <dbReference type="ARBA" id="ARBA00023204"/>
    </source>
</evidence>
<evidence type="ECO:0000259" key="25">
    <source>
        <dbReference type="Pfam" id="PF24055"/>
    </source>
</evidence>
<evidence type="ECO:0000256" key="13">
    <source>
        <dbReference type="ARBA" id="ARBA00023004"/>
    </source>
</evidence>
<dbReference type="STRING" id="1336337.A0A3N4IYU8"/>
<evidence type="ECO:0000259" key="26">
    <source>
        <dbReference type="Pfam" id="PF24065"/>
    </source>
</evidence>
<evidence type="ECO:0000256" key="15">
    <source>
        <dbReference type="ARBA" id="ARBA00023125"/>
    </source>
</evidence>
<feature type="compositionally biased region" description="Low complexity" evidence="21">
    <location>
        <begin position="459"/>
        <end position="475"/>
    </location>
</feature>
<dbReference type="Gene3D" id="3.90.1600.10">
    <property type="entry name" value="Palm domain of DNA polymerase"/>
    <property type="match status" value="1"/>
</dbReference>
<keyword evidence="12 20" id="KW-0239">DNA-directed DNA polymerase</keyword>
<dbReference type="GO" id="GO:0008270">
    <property type="term" value="F:zinc ion binding"/>
    <property type="evidence" value="ECO:0007669"/>
    <property type="project" value="UniProtKB-KW"/>
</dbReference>
<dbReference type="GO" id="GO:0016035">
    <property type="term" value="C:zeta DNA polymerase complex"/>
    <property type="evidence" value="ECO:0007669"/>
    <property type="project" value="InterPro"/>
</dbReference>
<evidence type="ECO:0000259" key="23">
    <source>
        <dbReference type="Pfam" id="PF03104"/>
    </source>
</evidence>
<keyword evidence="10 20" id="KW-0863">Zinc-finger</keyword>
<evidence type="ECO:0000313" key="27">
    <source>
        <dbReference type="EMBL" id="RPA89380.1"/>
    </source>
</evidence>
<dbReference type="Gene3D" id="1.10.132.60">
    <property type="entry name" value="DNA polymerase family B, C-terminal domain"/>
    <property type="match status" value="1"/>
</dbReference>
<dbReference type="Pfam" id="PF03104">
    <property type="entry name" value="DNA_pol_B_exo1"/>
    <property type="match status" value="1"/>
</dbReference>
<dbReference type="InterPro" id="IPR036397">
    <property type="entry name" value="RNaseH_sf"/>
</dbReference>
<keyword evidence="14 20" id="KW-0411">Iron-sulfur</keyword>
<dbReference type="CDD" id="cd05778">
    <property type="entry name" value="DNA_polB_zeta_exo"/>
    <property type="match status" value="1"/>
</dbReference>
<feature type="region of interest" description="Disordered" evidence="21">
    <location>
        <begin position="523"/>
        <end position="624"/>
    </location>
</feature>
<keyword evidence="11 20" id="KW-0862">Zinc</keyword>
<comment type="cofactor">
    <cofactor evidence="1 20">
        <name>[4Fe-4S] cluster</name>
        <dbReference type="ChEBI" id="CHEBI:49883"/>
    </cofactor>
</comment>
<dbReference type="SUPFAM" id="SSF56672">
    <property type="entry name" value="DNA/RNA polymerases"/>
    <property type="match status" value="1"/>
</dbReference>
<evidence type="ECO:0000256" key="2">
    <source>
        <dbReference type="ARBA" id="ARBA00004123"/>
    </source>
</evidence>
<dbReference type="Pfam" id="PF00136">
    <property type="entry name" value="DNA_pol_B"/>
    <property type="match status" value="1"/>
</dbReference>
<keyword evidence="6 20" id="KW-0548">Nucleotidyltransferase</keyword>
<dbReference type="EMBL" id="ML120585">
    <property type="protein sequence ID" value="RPA89380.1"/>
    <property type="molecule type" value="Genomic_DNA"/>
</dbReference>
<dbReference type="InterPro" id="IPR006134">
    <property type="entry name" value="DNA-dir_DNA_pol_B_multi_dom"/>
</dbReference>
<feature type="domain" description="DNA polymerase delta/zeta catalytic subunit N-terminal" evidence="25">
    <location>
        <begin position="57"/>
        <end position="140"/>
    </location>
</feature>
<evidence type="ECO:0000256" key="1">
    <source>
        <dbReference type="ARBA" id="ARBA00001966"/>
    </source>
</evidence>
<name>A0A3N4IYU8_9PEZI</name>
<dbReference type="InterPro" id="IPR025687">
    <property type="entry name" value="Znf-C4pol"/>
</dbReference>
<evidence type="ECO:0000256" key="9">
    <source>
        <dbReference type="ARBA" id="ARBA00022763"/>
    </source>
</evidence>
<feature type="compositionally biased region" description="Polar residues" evidence="21">
    <location>
        <begin position="523"/>
        <end position="538"/>
    </location>
</feature>
<dbReference type="GO" id="GO:0000724">
    <property type="term" value="P:double-strand break repair via homologous recombination"/>
    <property type="evidence" value="ECO:0007669"/>
    <property type="project" value="TreeGrafter"/>
</dbReference>
<feature type="domain" description="DNA-directed DNA polymerase family B multifunctional" evidence="22">
    <location>
        <begin position="1065"/>
        <end position="1512"/>
    </location>
</feature>
<feature type="region of interest" description="Disordered" evidence="21">
    <location>
        <begin position="278"/>
        <end position="305"/>
    </location>
</feature>
<dbReference type="InterPro" id="IPR056447">
    <property type="entry name" value="REV3_N"/>
</dbReference>
<keyword evidence="9" id="KW-0227">DNA damage</keyword>
<evidence type="ECO:0000256" key="21">
    <source>
        <dbReference type="SAM" id="MobiDB-lite"/>
    </source>
</evidence>
<comment type="subcellular location">
    <subcellularLocation>
        <location evidence="2 20">Nucleus</location>
    </subcellularLocation>
</comment>
<dbReference type="FunFam" id="1.10.287.690:FF:000002">
    <property type="entry name" value="DNA polymerase zeta"/>
    <property type="match status" value="1"/>
</dbReference>
<dbReference type="GO" id="GO:0005634">
    <property type="term" value="C:nucleus"/>
    <property type="evidence" value="ECO:0007669"/>
    <property type="project" value="UniProtKB-SubCell"/>
</dbReference>
<dbReference type="Gene3D" id="1.10.287.690">
    <property type="entry name" value="Helix hairpin bin"/>
    <property type="match status" value="1"/>
</dbReference>
<dbReference type="Proteomes" id="UP000276215">
    <property type="component" value="Unassembled WGS sequence"/>
</dbReference>
<dbReference type="Pfam" id="PF24055">
    <property type="entry name" value="POL3_N"/>
    <property type="match status" value="1"/>
</dbReference>
<evidence type="ECO:0000256" key="19">
    <source>
        <dbReference type="ARBA" id="ARBA00066055"/>
    </source>
</evidence>
<evidence type="ECO:0000256" key="11">
    <source>
        <dbReference type="ARBA" id="ARBA00022833"/>
    </source>
</evidence>
<dbReference type="GO" id="GO:0006260">
    <property type="term" value="P:DNA replication"/>
    <property type="evidence" value="ECO:0007669"/>
    <property type="project" value="UniProtKB-KW"/>
</dbReference>
<dbReference type="SUPFAM" id="SSF53098">
    <property type="entry name" value="Ribonuclease H-like"/>
    <property type="match status" value="1"/>
</dbReference>
<organism evidence="27 28">
    <name type="scientific">Choiromyces venosus 120613-1</name>
    <dbReference type="NCBI Taxonomy" id="1336337"/>
    <lineage>
        <taxon>Eukaryota</taxon>
        <taxon>Fungi</taxon>
        <taxon>Dikarya</taxon>
        <taxon>Ascomycota</taxon>
        <taxon>Pezizomycotina</taxon>
        <taxon>Pezizomycetes</taxon>
        <taxon>Pezizales</taxon>
        <taxon>Tuberaceae</taxon>
        <taxon>Choiromyces</taxon>
    </lineage>
</organism>
<dbReference type="PRINTS" id="PR00106">
    <property type="entry name" value="DNAPOLB"/>
</dbReference>
<evidence type="ECO:0000256" key="10">
    <source>
        <dbReference type="ARBA" id="ARBA00022771"/>
    </source>
</evidence>
<accession>A0A3N4IYU8</accession>
<evidence type="ECO:0000256" key="6">
    <source>
        <dbReference type="ARBA" id="ARBA00022695"/>
    </source>
</evidence>
<feature type="domain" description="DNA polymerase zeta catalytic subunit N-terminal" evidence="26">
    <location>
        <begin position="3"/>
        <end position="56"/>
    </location>
</feature>
<evidence type="ECO:0000256" key="8">
    <source>
        <dbReference type="ARBA" id="ARBA00022723"/>
    </source>
</evidence>
<dbReference type="FunFam" id="1.10.132.60:FF:000007">
    <property type="entry name" value="DNA polymerase"/>
    <property type="match status" value="1"/>
</dbReference>
<evidence type="ECO:0000256" key="7">
    <source>
        <dbReference type="ARBA" id="ARBA00022705"/>
    </source>
</evidence>
<keyword evidence="4 20" id="KW-0004">4Fe-4S</keyword>
<evidence type="ECO:0000256" key="14">
    <source>
        <dbReference type="ARBA" id="ARBA00023014"/>
    </source>
</evidence>
<dbReference type="FunFam" id="3.30.420.10:FF:000024">
    <property type="entry name" value="DNA polymerase zeta catalytic subunit"/>
    <property type="match status" value="1"/>
</dbReference>
<evidence type="ECO:0000259" key="24">
    <source>
        <dbReference type="Pfam" id="PF14260"/>
    </source>
</evidence>
<feature type="domain" description="DNA-directed DNA polymerase family B exonuclease" evidence="23">
    <location>
        <begin position="798"/>
        <end position="999"/>
    </location>
</feature>
<dbReference type="Gene3D" id="3.30.420.10">
    <property type="entry name" value="Ribonuclease H-like superfamily/Ribonuclease H"/>
    <property type="match status" value="1"/>
</dbReference>